<evidence type="ECO:0000313" key="3">
    <source>
        <dbReference type="Proteomes" id="UP001153069"/>
    </source>
</evidence>
<evidence type="ECO:0000313" key="2">
    <source>
        <dbReference type="EMBL" id="CAB9497467.1"/>
    </source>
</evidence>
<organism evidence="2 3">
    <name type="scientific">Seminavis robusta</name>
    <dbReference type="NCBI Taxonomy" id="568900"/>
    <lineage>
        <taxon>Eukaryota</taxon>
        <taxon>Sar</taxon>
        <taxon>Stramenopiles</taxon>
        <taxon>Ochrophyta</taxon>
        <taxon>Bacillariophyta</taxon>
        <taxon>Bacillariophyceae</taxon>
        <taxon>Bacillariophycidae</taxon>
        <taxon>Naviculales</taxon>
        <taxon>Naviculaceae</taxon>
        <taxon>Seminavis</taxon>
    </lineage>
</organism>
<keyword evidence="3" id="KW-1185">Reference proteome</keyword>
<dbReference type="EMBL" id="CAICTM010000020">
    <property type="protein sequence ID" value="CAB9497467.1"/>
    <property type="molecule type" value="Genomic_DNA"/>
</dbReference>
<reference evidence="2" key="1">
    <citation type="submission" date="2020-06" db="EMBL/GenBank/DDBJ databases">
        <authorList>
            <consortium name="Plant Systems Biology data submission"/>
        </authorList>
    </citation>
    <scope>NUCLEOTIDE SEQUENCE</scope>
    <source>
        <strain evidence="2">D6</strain>
    </source>
</reference>
<accession>A0A9N8D6W2</accession>
<proteinExistence type="predicted"/>
<protein>
    <submittedName>
        <fullName evidence="2">Uncharacterized protein</fullName>
    </submittedName>
</protein>
<name>A0A9N8D6W2_9STRA</name>
<dbReference type="AlphaFoldDB" id="A0A9N8D6W2"/>
<evidence type="ECO:0000256" key="1">
    <source>
        <dbReference type="SAM" id="MobiDB-lite"/>
    </source>
</evidence>
<sequence length="129" mass="14797">MNMNNFLSENIYCEFDKWEGIQTRNTNLVKATERRHRMHHGDKQHNGTIPRPSKNDYHEENGQRWDSFHSRQASNVILPALTGIMKGLYDGSSEQKCVRRHAKGNEKIGPISHRQGACVEPWVPGKAST</sequence>
<dbReference type="Proteomes" id="UP001153069">
    <property type="component" value="Unassembled WGS sequence"/>
</dbReference>
<feature type="region of interest" description="Disordered" evidence="1">
    <location>
        <begin position="34"/>
        <end position="61"/>
    </location>
</feature>
<comment type="caution">
    <text evidence="2">The sequence shown here is derived from an EMBL/GenBank/DDBJ whole genome shotgun (WGS) entry which is preliminary data.</text>
</comment>
<gene>
    <name evidence="2" type="ORF">SEMRO_20_G014150.1</name>
</gene>